<dbReference type="PANTHER" id="PTHR43284:SF1">
    <property type="entry name" value="ASPARAGINE SYNTHETASE"/>
    <property type="match status" value="1"/>
</dbReference>
<comment type="pathway">
    <text evidence="1">Amino-acid biosynthesis; L-asparagine biosynthesis; L-asparagine from L-aspartate (L-Gln route): step 1/1.</text>
</comment>
<dbReference type="SUPFAM" id="SSF56235">
    <property type="entry name" value="N-terminal nucleophile aminohydrolases (Ntn hydrolases)"/>
    <property type="match status" value="1"/>
</dbReference>
<dbReference type="Pfam" id="PF00733">
    <property type="entry name" value="Asn_synthase"/>
    <property type="match status" value="1"/>
</dbReference>
<proteinExistence type="predicted"/>
<dbReference type="GO" id="GO:0004066">
    <property type="term" value="F:asparagine synthase (glutamine-hydrolyzing) activity"/>
    <property type="evidence" value="ECO:0007669"/>
    <property type="project" value="UniProtKB-EC"/>
</dbReference>
<reference evidence="6" key="1">
    <citation type="journal article" date="2015" name="PeerJ">
        <title>First genomic representation of candidate bacterial phylum KSB3 points to enhanced environmental sensing as a trigger of wastewater bulking.</title>
        <authorList>
            <person name="Sekiguchi Y."/>
            <person name="Ohashi A."/>
            <person name="Parks D.H."/>
            <person name="Yamauchi T."/>
            <person name="Tyson G.W."/>
            <person name="Hugenholtz P."/>
        </authorList>
    </citation>
    <scope>NUCLEOTIDE SEQUENCE [LARGE SCALE GENOMIC DNA]</scope>
</reference>
<dbReference type="InterPro" id="IPR029055">
    <property type="entry name" value="Ntn_hydrolases_N"/>
</dbReference>
<evidence type="ECO:0000256" key="3">
    <source>
        <dbReference type="ARBA" id="ARBA00048741"/>
    </source>
</evidence>
<feature type="domain" description="Glutamine amidotransferase type-2" evidence="5">
    <location>
        <begin position="44"/>
        <end position="146"/>
    </location>
</feature>
<dbReference type="InterPro" id="IPR051786">
    <property type="entry name" value="ASN_synthetase/amidase"/>
</dbReference>
<dbReference type="AlphaFoldDB" id="A0A081BQS1"/>
<gene>
    <name evidence="6" type="ORF">U14_05026</name>
</gene>
<evidence type="ECO:0000313" key="6">
    <source>
        <dbReference type="EMBL" id="GAK53752.1"/>
    </source>
</evidence>
<name>A0A081BQS1_9BACT</name>
<evidence type="ECO:0000259" key="5">
    <source>
        <dbReference type="Pfam" id="PF13537"/>
    </source>
</evidence>
<feature type="domain" description="Asparagine synthetase" evidence="4">
    <location>
        <begin position="236"/>
        <end position="383"/>
    </location>
</feature>
<dbReference type="EMBL" id="DF820460">
    <property type="protein sequence ID" value="GAK53752.1"/>
    <property type="molecule type" value="Genomic_DNA"/>
</dbReference>
<evidence type="ECO:0000313" key="7">
    <source>
        <dbReference type="Proteomes" id="UP000030700"/>
    </source>
</evidence>
<dbReference type="Proteomes" id="UP000030700">
    <property type="component" value="Unassembled WGS sequence"/>
</dbReference>
<dbReference type="GO" id="GO:0006529">
    <property type="term" value="P:asparagine biosynthetic process"/>
    <property type="evidence" value="ECO:0007669"/>
    <property type="project" value="InterPro"/>
</dbReference>
<protein>
    <recommendedName>
        <fullName evidence="2">asparagine synthase (glutamine-hydrolyzing)</fullName>
        <ecNumber evidence="2">6.3.5.4</ecNumber>
    </recommendedName>
</protein>
<dbReference type="Pfam" id="PF13537">
    <property type="entry name" value="GATase_7"/>
    <property type="match status" value="1"/>
</dbReference>
<dbReference type="PANTHER" id="PTHR43284">
    <property type="entry name" value="ASPARAGINE SYNTHETASE (GLUTAMINE-HYDROLYZING)"/>
    <property type="match status" value="1"/>
</dbReference>
<evidence type="ECO:0000256" key="1">
    <source>
        <dbReference type="ARBA" id="ARBA00005187"/>
    </source>
</evidence>
<dbReference type="EC" id="6.3.5.4" evidence="2"/>
<comment type="catalytic activity">
    <reaction evidence="3">
        <text>L-aspartate + L-glutamine + ATP + H2O = L-asparagine + L-glutamate + AMP + diphosphate + H(+)</text>
        <dbReference type="Rhea" id="RHEA:12228"/>
        <dbReference type="ChEBI" id="CHEBI:15377"/>
        <dbReference type="ChEBI" id="CHEBI:15378"/>
        <dbReference type="ChEBI" id="CHEBI:29985"/>
        <dbReference type="ChEBI" id="CHEBI:29991"/>
        <dbReference type="ChEBI" id="CHEBI:30616"/>
        <dbReference type="ChEBI" id="CHEBI:33019"/>
        <dbReference type="ChEBI" id="CHEBI:58048"/>
        <dbReference type="ChEBI" id="CHEBI:58359"/>
        <dbReference type="ChEBI" id="CHEBI:456215"/>
        <dbReference type="EC" id="6.3.5.4"/>
    </reaction>
</comment>
<evidence type="ECO:0000256" key="2">
    <source>
        <dbReference type="ARBA" id="ARBA00012737"/>
    </source>
</evidence>
<accession>A0A081BQS1</accession>
<keyword evidence="7" id="KW-1185">Reference proteome</keyword>
<dbReference type="InterPro" id="IPR001962">
    <property type="entry name" value="Asn_synthase"/>
</dbReference>
<dbReference type="STRING" id="1499966.U14_05026"/>
<dbReference type="SUPFAM" id="SSF52402">
    <property type="entry name" value="Adenine nucleotide alpha hydrolases-like"/>
    <property type="match status" value="1"/>
</dbReference>
<evidence type="ECO:0000259" key="4">
    <source>
        <dbReference type="Pfam" id="PF00733"/>
    </source>
</evidence>
<organism evidence="6">
    <name type="scientific">Candidatus Moduliflexus flocculans</name>
    <dbReference type="NCBI Taxonomy" id="1499966"/>
    <lineage>
        <taxon>Bacteria</taxon>
        <taxon>Candidatus Moduliflexota</taxon>
        <taxon>Candidatus Moduliflexia</taxon>
        <taxon>Candidatus Moduliflexales</taxon>
        <taxon>Candidatus Moduliflexaceae</taxon>
    </lineage>
</organism>
<dbReference type="InterPro" id="IPR014729">
    <property type="entry name" value="Rossmann-like_a/b/a_fold"/>
</dbReference>
<dbReference type="Gene3D" id="3.60.20.10">
    <property type="entry name" value="Glutamine Phosphoribosylpyrophosphate, subunit 1, domain 1"/>
    <property type="match status" value="1"/>
</dbReference>
<sequence length="565" mass="64018">MMQNLLYGRISWNASVNSSIQHQWTNSWYGLTAQRISVFDSDGEAFWHHAETGVTCAMVGYLSNIDDLRTRHGIESSDDVAIVGHLYLANGIDGLTECEGVFLIAVCDDRTRIAYLAQSEYGASLPMYYASDASGVSFSSSLKHLFKQTSLPRALNEHALKEWLHFEHVIPNASTLWEGVKKLEPRTYLAIDCEKRTVSVKSHDFPTISVSISVAKQELLSSVIANIQGIARHLRQHEFATTLTAGWDTNVMLFTLRRLTDAPITAITIDGGNAHNELPATREILQHYTQVRHLSSTIQPDIIDALPNMVWMLEGAVFENGFSLRYELGSLFAQHDVHAVFVGACADQIMYPQTIFKRIARRIPDVWLKEAMISGSQRLKDVILKPERWEERALRHQLSQLSSSVYSQHVTYHVDMEFLLKMHGLLFNGFGTQPLFPFLSRRTAACARVLGMANRKKRLYKAQIRATLPPAITQYFLKSGAVVDTRGLVAANQTLLLRTLHTPFLRSLLPESARQIIERQPVTYYKLLLQCAYLFLCYELFISGRFDDQFERSQINLSFKQVLTT</sequence>
<dbReference type="Gene3D" id="3.40.50.620">
    <property type="entry name" value="HUPs"/>
    <property type="match status" value="1"/>
</dbReference>
<dbReference type="InterPro" id="IPR017932">
    <property type="entry name" value="GATase_2_dom"/>
</dbReference>
<dbReference type="HOGENOM" id="CLU_482063_0_0_0"/>